<reference evidence="3" key="1">
    <citation type="submission" date="2024-06" db="EMBL/GenBank/DDBJ databases">
        <title>Multi-omics analyses provide insights into the biosynthesis of the anticancer antibiotic pleurotin in Hohenbuehelia grisea.</title>
        <authorList>
            <person name="Weaver J.A."/>
            <person name="Alberti F."/>
        </authorList>
    </citation>
    <scope>NUCLEOTIDE SEQUENCE [LARGE SCALE GENOMIC DNA]</scope>
    <source>
        <strain evidence="3">T-177</strain>
    </source>
</reference>
<dbReference type="SUPFAM" id="SSF48452">
    <property type="entry name" value="TPR-like"/>
    <property type="match status" value="1"/>
</dbReference>
<evidence type="ECO:0000313" key="3">
    <source>
        <dbReference type="Proteomes" id="UP001556367"/>
    </source>
</evidence>
<evidence type="ECO:0008006" key="4">
    <source>
        <dbReference type="Google" id="ProtNLM"/>
    </source>
</evidence>
<dbReference type="InterPro" id="IPR011990">
    <property type="entry name" value="TPR-like_helical_dom_sf"/>
</dbReference>
<dbReference type="Gene3D" id="1.25.40.10">
    <property type="entry name" value="Tetratricopeptide repeat domain"/>
    <property type="match status" value="1"/>
</dbReference>
<sequence length="518" mass="57598">MDPLSISAAVVAFVDIARRIKGSIDKVAHNRRSLKELSEDVLKGLTGLEKFCRTRNNLERALDGSEEVEAELSESLEDLQSQLAHVLATCERTFPKTKPSGPLSAARSSFKAWRKVEEIEADIRRLKDQVQSCHMRFTSLASARIEHSLLVLRTDQRARLHQMEGLVARVLIDSRVNNFRAATVLESPARDGIEYQYLHLQISNIVESLGRLAALKTFAQEEPEGVYLLPLDLSTILPCLDSEPIQIRRTVIQALQILQLIELSPNALTIQTGALSLKELSLQLWNLGLLADAAAVQSWAVNFYRTLVKGKEGRYFVPYLGWSLNNLACYHAGQLAGLEASEAAVSTYRTLIETTPDHNYTSLLPPALSIYASELMNQSRYEDSLAQAQEALSLQRKSSEHHTCSCWSWVEWDASGEEAIVFSSGRRFGKCEAMAYEEALILQQLACSLAAMNRMSEARLVNTEALSVLNSLAGHSPRTYDRYLHMGKANHATWSVVLYDAPTSCTAVSVQSSDEEDS</sequence>
<keyword evidence="1" id="KW-0175">Coiled coil</keyword>
<dbReference type="EMBL" id="JASNQZ010000015">
    <property type="protein sequence ID" value="KAL0946486.1"/>
    <property type="molecule type" value="Genomic_DNA"/>
</dbReference>
<name>A0ABR3IT34_9AGAR</name>
<accession>A0ABR3IT34</accession>
<feature type="coiled-coil region" evidence="1">
    <location>
        <begin position="55"/>
        <end position="82"/>
    </location>
</feature>
<keyword evidence="3" id="KW-1185">Reference proteome</keyword>
<comment type="caution">
    <text evidence="2">The sequence shown here is derived from an EMBL/GenBank/DDBJ whole genome shotgun (WGS) entry which is preliminary data.</text>
</comment>
<organism evidence="2 3">
    <name type="scientific">Hohenbuehelia grisea</name>
    <dbReference type="NCBI Taxonomy" id="104357"/>
    <lineage>
        <taxon>Eukaryota</taxon>
        <taxon>Fungi</taxon>
        <taxon>Dikarya</taxon>
        <taxon>Basidiomycota</taxon>
        <taxon>Agaricomycotina</taxon>
        <taxon>Agaricomycetes</taxon>
        <taxon>Agaricomycetidae</taxon>
        <taxon>Agaricales</taxon>
        <taxon>Pleurotineae</taxon>
        <taxon>Pleurotaceae</taxon>
        <taxon>Hohenbuehelia</taxon>
    </lineage>
</organism>
<gene>
    <name evidence="2" type="ORF">HGRIS_012703</name>
</gene>
<evidence type="ECO:0000313" key="2">
    <source>
        <dbReference type="EMBL" id="KAL0946486.1"/>
    </source>
</evidence>
<evidence type="ECO:0000256" key="1">
    <source>
        <dbReference type="SAM" id="Coils"/>
    </source>
</evidence>
<proteinExistence type="predicted"/>
<protein>
    <recommendedName>
        <fullName evidence="4">Fungal N-terminal domain-containing protein</fullName>
    </recommendedName>
</protein>
<dbReference type="Proteomes" id="UP001556367">
    <property type="component" value="Unassembled WGS sequence"/>
</dbReference>